<keyword evidence="1" id="KW-1133">Transmembrane helix</keyword>
<feature type="transmembrane region" description="Helical" evidence="1">
    <location>
        <begin position="142"/>
        <end position="162"/>
    </location>
</feature>
<dbReference type="EMBL" id="MG602982">
    <property type="protein sequence ID" value="AXN76393.1"/>
    <property type="molecule type" value="Genomic_DNA"/>
</dbReference>
<sequence>MIRRKFSRVFSKRTDMHNIIRLLFRNPFFFLFCLFIPFDNTGLQSIGGIMTASPSALILLPGLFVSILSKGLKVNKNILLCFFGVLLISFLYYFYWVFYFPELDPIFILDRGSRYFLLYVFYFLALYYSLRQNIKDIRAGAALIIIVVIFSVLLNYLDPAIINNKSIIQYNDFISPERLRGFSLEASVFGYQIVCSILLLAVLLNWSTFFLVTVTIVIAILTTSKGAALSFLICICFYFSLKGKLMFRVLLSLCSIVISYIIFKYYFLDALASDIDTYSSVATRGTMFIVGLKIFLFNPLGVGFFGYLPSIYDFTSGVIDFIKSHFPFLNFDEVYTYTIPGEYKTVGTKSLILDLLIIYGVFFLIPFIYFIKKILKEFDAQSERNSYFLLLFIIFSNMFFISHLGSYFTPFCIAFLIILSKNRAENDIN</sequence>
<evidence type="ECO:0000256" key="1">
    <source>
        <dbReference type="SAM" id="Phobius"/>
    </source>
</evidence>
<dbReference type="AlphaFoldDB" id="A0A5A4LMC4"/>
<feature type="transmembrane region" description="Helical" evidence="1">
    <location>
        <begin position="44"/>
        <end position="65"/>
    </location>
</feature>
<feature type="transmembrane region" description="Helical" evidence="1">
    <location>
        <begin position="77"/>
        <end position="100"/>
    </location>
</feature>
<feature type="transmembrane region" description="Helical" evidence="1">
    <location>
        <begin position="20"/>
        <end position="38"/>
    </location>
</feature>
<accession>A0A5A4LMC4</accession>
<feature type="transmembrane region" description="Helical" evidence="1">
    <location>
        <begin position="351"/>
        <end position="371"/>
    </location>
</feature>
<feature type="transmembrane region" description="Helical" evidence="1">
    <location>
        <begin position="246"/>
        <end position="267"/>
    </location>
</feature>
<gene>
    <name evidence="2" type="primary">wzy</name>
</gene>
<keyword evidence="1" id="KW-0472">Membrane</keyword>
<feature type="transmembrane region" description="Helical" evidence="1">
    <location>
        <begin position="210"/>
        <end position="240"/>
    </location>
</feature>
<reference evidence="2" key="1">
    <citation type="submission" date="2017-12" db="EMBL/GenBank/DDBJ databases">
        <title>Congruence between capsular genotypic and phenotypic features of multidrug-resistant (MDR) Klebsiella pneumoniae clones: a step-forward on K-typing by Fourier Transform Infrared (FT-IR) Spectroscopy.</title>
        <authorList>
            <person name="Rodrigues C."/>
            <person name="Sousa C."/>
            <person name="Lopes J.A."/>
            <person name="Novais A."/>
            <person name="Peixe L."/>
        </authorList>
    </citation>
    <scope>NUCLEOTIDE SEQUENCE</scope>
    <source>
        <strain evidence="2">H49</strain>
    </source>
</reference>
<name>A0A5A4LMC4_KLEPN</name>
<proteinExistence type="predicted"/>
<feature type="transmembrane region" description="Helical" evidence="1">
    <location>
        <begin position="112"/>
        <end position="130"/>
    </location>
</feature>
<organism evidence="2">
    <name type="scientific">Klebsiella pneumoniae subsp. pneumoniae</name>
    <dbReference type="NCBI Taxonomy" id="72407"/>
    <lineage>
        <taxon>Bacteria</taxon>
        <taxon>Pseudomonadati</taxon>
        <taxon>Pseudomonadota</taxon>
        <taxon>Gammaproteobacteria</taxon>
        <taxon>Enterobacterales</taxon>
        <taxon>Enterobacteriaceae</taxon>
        <taxon>Klebsiella/Raoultella group</taxon>
        <taxon>Klebsiella</taxon>
        <taxon>Klebsiella pneumoniae complex</taxon>
    </lineage>
</organism>
<evidence type="ECO:0000313" key="2">
    <source>
        <dbReference type="EMBL" id="AXN76393.1"/>
    </source>
</evidence>
<feature type="transmembrane region" description="Helical" evidence="1">
    <location>
        <begin position="387"/>
        <end position="419"/>
    </location>
</feature>
<feature type="transmembrane region" description="Helical" evidence="1">
    <location>
        <begin position="288"/>
        <end position="308"/>
    </location>
</feature>
<keyword evidence="1" id="KW-0812">Transmembrane</keyword>
<protein>
    <submittedName>
        <fullName evidence="2">Polysaccharide polymerase protein</fullName>
    </submittedName>
</protein>
<feature type="transmembrane region" description="Helical" evidence="1">
    <location>
        <begin position="182"/>
        <end position="203"/>
    </location>
</feature>